<protein>
    <submittedName>
        <fullName evidence="1">Uncharacterized protein</fullName>
    </submittedName>
</protein>
<keyword evidence="2" id="KW-1185">Reference proteome</keyword>
<dbReference type="Proteomes" id="UP000750334">
    <property type="component" value="Unassembled WGS sequence"/>
</dbReference>
<reference evidence="1 2" key="1">
    <citation type="submission" date="2020-11" db="EMBL/GenBank/DDBJ databases">
        <title>Kefir isolates.</title>
        <authorList>
            <person name="Marcisauskas S."/>
            <person name="Kim Y."/>
            <person name="Blasche S."/>
        </authorList>
    </citation>
    <scope>NUCLEOTIDE SEQUENCE [LARGE SCALE GENOMIC DNA]</scope>
    <source>
        <strain evidence="1 2">OG2</strain>
    </source>
</reference>
<dbReference type="EMBL" id="PUHR01000013">
    <property type="protein sequence ID" value="KAG0671354.1"/>
    <property type="molecule type" value="Genomic_DNA"/>
</dbReference>
<name>A0A9P6WE38_MAUEX</name>
<proteinExistence type="predicted"/>
<dbReference type="OrthoDB" id="4046837at2759"/>
<dbReference type="AlphaFoldDB" id="A0A9P6WE38"/>
<comment type="caution">
    <text evidence="1">The sequence shown here is derived from an EMBL/GenBank/DDBJ whole genome shotgun (WGS) entry which is preliminary data.</text>
</comment>
<accession>A0A9P6WE38</accession>
<gene>
    <name evidence="1" type="ORF">C6P45_000808</name>
</gene>
<sequence length="517" mass="60190">MLRFQRYFSASRNLLKTVSKHELESYTSLLKQPYFHRISNHLNNKAQELEPYELSDEVTKAVRELKFNDQEASIVHNKLIEELTKHNFGIATIQSKILKELKQELTLDALLQIIKYNPGRIKSSWNLFIDNVKELKEVPDELLLEVLRKLVNFDSADVKDGKKAMTVNDITNASYILSKFQDRKLVDQGLIDKITRYILETDATDCLPTVLSYTPSFAIFETKFAELTPLQTYYIFNFYPFEILRSFKEYVYNLVMFTGRPSLLKRTEEEPHTEKSIKEQIEVIKKTVDENWDLQIHPVDNAIVEKNFFRILEDLKSGQKLENDFPLVKMVLRIFSLTRSNIEEFMDLYIRCSSNFPAKQDELVFEAYLAYCFKAFKTGDASFLQAAQNWLPKTYEQPSLKVNVLRVSIITEAKFNIEKSLQIFNDNIQDASKVKEESERGSQADLITESLILAYLYKQDIDFARMLLEKAMGEKLFSGKTAVRNIKKHLAGYGEAVENKTLTEYLDNDVCEYLQNL</sequence>
<evidence type="ECO:0000313" key="2">
    <source>
        <dbReference type="Proteomes" id="UP000750334"/>
    </source>
</evidence>
<organism evidence="1 2">
    <name type="scientific">Maudiozyma exigua</name>
    <name type="common">Yeast</name>
    <name type="synonym">Kazachstania exigua</name>
    <dbReference type="NCBI Taxonomy" id="34358"/>
    <lineage>
        <taxon>Eukaryota</taxon>
        <taxon>Fungi</taxon>
        <taxon>Dikarya</taxon>
        <taxon>Ascomycota</taxon>
        <taxon>Saccharomycotina</taxon>
        <taxon>Saccharomycetes</taxon>
        <taxon>Saccharomycetales</taxon>
        <taxon>Saccharomycetaceae</taxon>
        <taxon>Maudiozyma</taxon>
    </lineage>
</organism>
<evidence type="ECO:0000313" key="1">
    <source>
        <dbReference type="EMBL" id="KAG0671354.1"/>
    </source>
</evidence>